<dbReference type="OrthoDB" id="4759758at2"/>
<reference evidence="2 3" key="1">
    <citation type="submission" date="2018-02" db="EMBL/GenBank/DDBJ databases">
        <title>Genomic Encyclopedia of Archaeal and Bacterial Type Strains, Phase II (KMG-II): from individual species to whole genera.</title>
        <authorList>
            <person name="Goeker M."/>
        </authorList>
    </citation>
    <scope>NUCLEOTIDE SEQUENCE [LARGE SCALE GENOMIC DNA]</scope>
    <source>
        <strain evidence="2 3">YU 961-1</strain>
    </source>
</reference>
<feature type="domain" description="Knr4/Smi1-like" evidence="1">
    <location>
        <begin position="164"/>
        <end position="308"/>
    </location>
</feature>
<gene>
    <name evidence="2" type="ORF">CLV40_13134</name>
</gene>
<sequence length="509" mass="56112">MTGKREELINELVRIVAEHAEGGPKPHVWQVVNAGGPHRFGWFPHSPHGYIAGLDTDVLRNLERELRAPGDSRRLTMQVTLDADGNGTFDHTFDLWTISPPQVVLDPDYTYPNRPFPGMPRPEAATPTDAPTDPVALREIQALVDEFAAQYDRVKGRPPEFGRAVTEEELRTTEAALGARLPEDVRALYRLVGADHRELGLLGRYSLLDLDDVVDQYEYDTRGVGDYDRDGVFTENRTACETGPAGHVRRLFRDDWWVEIGRDGAGLALVADLDPGPEGRSGQLLVAGRGVEGTVEYVAESVTALLRSVVEAVRADRVNREHPSPGHLGAVLAPANQWYQPSHLVGDRALTDVLAELPAADVQQLYLIEATDLDLTALSATPRLRELYVNRAGRVTVWLPPGLESLSLQATEADLTLLKDHRALWDLTVRGVRVRATDLPASLVRLDLSEAEVDDIDALADLDLRVLILNWAQWAQLTRVPKRLAAAQSNGDSTLAEVATWTARLRGAE</sequence>
<dbReference type="SUPFAM" id="SSF160631">
    <property type="entry name" value="SMI1/KNR4-like"/>
    <property type="match status" value="1"/>
</dbReference>
<evidence type="ECO:0000313" key="3">
    <source>
        <dbReference type="Proteomes" id="UP000239203"/>
    </source>
</evidence>
<dbReference type="EMBL" id="PTIX01000031">
    <property type="protein sequence ID" value="PPK63165.1"/>
    <property type="molecule type" value="Genomic_DNA"/>
</dbReference>
<proteinExistence type="predicted"/>
<dbReference type="RefSeq" id="WP_146108359.1">
    <property type="nucleotide sequence ID" value="NZ_CP154825.1"/>
</dbReference>
<dbReference type="InterPro" id="IPR037883">
    <property type="entry name" value="Knr4/Smi1-like_sf"/>
</dbReference>
<dbReference type="Pfam" id="PF09346">
    <property type="entry name" value="SMI1_KNR4"/>
    <property type="match status" value="1"/>
</dbReference>
<dbReference type="InterPro" id="IPR018958">
    <property type="entry name" value="Knr4/Smi1-like_dom"/>
</dbReference>
<evidence type="ECO:0000259" key="1">
    <source>
        <dbReference type="SMART" id="SM00860"/>
    </source>
</evidence>
<dbReference type="SMART" id="SM00860">
    <property type="entry name" value="SMI1_KNR4"/>
    <property type="match status" value="1"/>
</dbReference>
<comment type="caution">
    <text evidence="2">The sequence shown here is derived from an EMBL/GenBank/DDBJ whole genome shotgun (WGS) entry which is preliminary data.</text>
</comment>
<name>A0A2S6GD48_9PSEU</name>
<dbReference type="AlphaFoldDB" id="A0A2S6GD48"/>
<dbReference type="Proteomes" id="UP000239203">
    <property type="component" value="Unassembled WGS sequence"/>
</dbReference>
<organism evidence="2 3">
    <name type="scientific">Actinokineospora auranticolor</name>
    <dbReference type="NCBI Taxonomy" id="155976"/>
    <lineage>
        <taxon>Bacteria</taxon>
        <taxon>Bacillati</taxon>
        <taxon>Actinomycetota</taxon>
        <taxon>Actinomycetes</taxon>
        <taxon>Pseudonocardiales</taxon>
        <taxon>Pseudonocardiaceae</taxon>
        <taxon>Actinokineospora</taxon>
    </lineage>
</organism>
<protein>
    <submittedName>
        <fullName evidence="2">Cell wall assembly regulator SMI1</fullName>
    </submittedName>
</protein>
<keyword evidence="3" id="KW-1185">Reference proteome</keyword>
<evidence type="ECO:0000313" key="2">
    <source>
        <dbReference type="EMBL" id="PPK63165.1"/>
    </source>
</evidence>
<accession>A0A2S6GD48</accession>